<feature type="domain" description="TonB-dependent receptor plug" evidence="14">
    <location>
        <begin position="126"/>
        <end position="227"/>
    </location>
</feature>
<feature type="signal peptide" evidence="12">
    <location>
        <begin position="1"/>
        <end position="25"/>
    </location>
</feature>
<dbReference type="InterPro" id="IPR012910">
    <property type="entry name" value="Plug_dom"/>
</dbReference>
<keyword evidence="2 10" id="KW-0813">Transport</keyword>
<name>A0ABT3IRQ1_9BACT</name>
<accession>A0ABT3IRQ1</accession>
<evidence type="ECO:0000256" key="4">
    <source>
        <dbReference type="ARBA" id="ARBA00022692"/>
    </source>
</evidence>
<keyword evidence="8 15" id="KW-0675">Receptor</keyword>
<keyword evidence="16" id="KW-1185">Reference proteome</keyword>
<dbReference type="EMBL" id="JAPDNS010000002">
    <property type="protein sequence ID" value="MCW3486620.1"/>
    <property type="molecule type" value="Genomic_DNA"/>
</dbReference>
<evidence type="ECO:0000256" key="1">
    <source>
        <dbReference type="ARBA" id="ARBA00004571"/>
    </source>
</evidence>
<dbReference type="Pfam" id="PF13715">
    <property type="entry name" value="CarbopepD_reg_2"/>
    <property type="match status" value="1"/>
</dbReference>
<dbReference type="Pfam" id="PF00593">
    <property type="entry name" value="TonB_dep_Rec_b-barrel"/>
    <property type="match status" value="1"/>
</dbReference>
<dbReference type="InterPro" id="IPR039426">
    <property type="entry name" value="TonB-dep_rcpt-like"/>
</dbReference>
<sequence length="804" mass="90682">MYRHLFTSLVLIISLYCFTPGSVIAQQPGTLSGTVRDHNGQPVPKVTILLKGAKRGTTADEKGHYQFTGLPGEKITLQINAVGYAPFSIVVTPGTLQQDLVLRPHTQHIKEVNVEAMSETRKAARQAYQVTAIDAVKLHNTTLDIAHALSYVPGVRVRESGGLGSNIDFSLNGFSGNQVKFFIDGIPMDNFGSSFGINNIPINLAERIEVYKGAVPVTLGADALGGAVNIVTNSQRTNYLDASYSFGSFNTHKSSVNFGLHTKSGFVLQVNAYQNYSDNNYWIESETPVDRFGTVEKVRARRFHDRYHNEMLILGVGVRKKKWADQLMLGVNLGKSESQLQNGATMEDVYGQRLAKGNILIPSLKYIKKDLGLKGLSLTVNANYNLGNEQTIDTVFKEYNWLGEVVKDHTANDPTRKGGERSRMNYRYKDNNGMFSGNLSYRINDHHSVVLNNTYTTFRRTGEDLLNESDVYLERPRTVRKNVIGLAYRFDYSDKWNITAFAKNYRQFSRSFLNVKGKDNPQREDYDWRENSFSATGYGMASTYFLKSDLQLRASYEHGIRVPGSSELFGNVNTLTGNIDLKPESSENINLGVIYSPTFNKVHRLIIDAGILYRYSKDFIRPSLAKGSAYTIQQMVNLRDVDNKGVEASVQYAYKNKLRVGANFSYQHLINQTKYEDGKAASGVSLVYKDRLPNIPYMFGNADASYTFHQLFGKKDFLTLNYTLQYVHAYFEGWPSLGEEETKITIPTQWNHGASLLYSFGGGKYNVNFECLNLTDALLYDHFKLQKASRAFNIKLRYFLFHQK</sequence>
<evidence type="ECO:0000256" key="9">
    <source>
        <dbReference type="ARBA" id="ARBA00023237"/>
    </source>
</evidence>
<dbReference type="PROSITE" id="PS52016">
    <property type="entry name" value="TONB_DEPENDENT_REC_3"/>
    <property type="match status" value="1"/>
</dbReference>
<evidence type="ECO:0000256" key="11">
    <source>
        <dbReference type="RuleBase" id="RU003357"/>
    </source>
</evidence>
<reference evidence="15 16" key="1">
    <citation type="submission" date="2022-10" db="EMBL/GenBank/DDBJ databases">
        <title>Chitinophaga nivalis PC15 sp. nov., isolated from Pyeongchang county, South Korea.</title>
        <authorList>
            <person name="Trinh H.N."/>
        </authorList>
    </citation>
    <scope>NUCLEOTIDE SEQUENCE [LARGE SCALE GENOMIC DNA]</scope>
    <source>
        <strain evidence="15 16">PC14</strain>
    </source>
</reference>
<evidence type="ECO:0000313" key="15">
    <source>
        <dbReference type="EMBL" id="MCW3486620.1"/>
    </source>
</evidence>
<protein>
    <submittedName>
        <fullName evidence="15">TonB-dependent receptor</fullName>
    </submittedName>
</protein>
<dbReference type="Gene3D" id="2.40.170.20">
    <property type="entry name" value="TonB-dependent receptor, beta-barrel domain"/>
    <property type="match status" value="1"/>
</dbReference>
<dbReference type="Proteomes" id="UP001207742">
    <property type="component" value="Unassembled WGS sequence"/>
</dbReference>
<feature type="domain" description="TonB-dependent receptor-like beta-barrel" evidence="13">
    <location>
        <begin position="375"/>
        <end position="774"/>
    </location>
</feature>
<evidence type="ECO:0000256" key="8">
    <source>
        <dbReference type="ARBA" id="ARBA00023170"/>
    </source>
</evidence>
<dbReference type="SUPFAM" id="SSF49464">
    <property type="entry name" value="Carboxypeptidase regulatory domain-like"/>
    <property type="match status" value="1"/>
</dbReference>
<comment type="caution">
    <text evidence="15">The sequence shown here is derived from an EMBL/GenBank/DDBJ whole genome shotgun (WGS) entry which is preliminary data.</text>
</comment>
<keyword evidence="4 10" id="KW-0812">Transmembrane</keyword>
<evidence type="ECO:0000259" key="14">
    <source>
        <dbReference type="Pfam" id="PF07715"/>
    </source>
</evidence>
<dbReference type="InterPro" id="IPR000531">
    <property type="entry name" value="Beta-barrel_TonB"/>
</dbReference>
<keyword evidence="3 10" id="KW-1134">Transmembrane beta strand</keyword>
<dbReference type="InterPro" id="IPR008969">
    <property type="entry name" value="CarboxyPept-like_regulatory"/>
</dbReference>
<evidence type="ECO:0000256" key="5">
    <source>
        <dbReference type="ARBA" id="ARBA00022729"/>
    </source>
</evidence>
<keyword evidence="6 11" id="KW-0798">TonB box</keyword>
<evidence type="ECO:0000256" key="10">
    <source>
        <dbReference type="PROSITE-ProRule" id="PRU01360"/>
    </source>
</evidence>
<gene>
    <name evidence="15" type="ORF">OL497_22145</name>
</gene>
<evidence type="ECO:0000256" key="2">
    <source>
        <dbReference type="ARBA" id="ARBA00022448"/>
    </source>
</evidence>
<feature type="chain" id="PRO_5045724922" evidence="12">
    <location>
        <begin position="26"/>
        <end position="804"/>
    </location>
</feature>
<dbReference type="InterPro" id="IPR037066">
    <property type="entry name" value="Plug_dom_sf"/>
</dbReference>
<keyword evidence="7 10" id="KW-0472">Membrane</keyword>
<evidence type="ECO:0000256" key="7">
    <source>
        <dbReference type="ARBA" id="ARBA00023136"/>
    </source>
</evidence>
<dbReference type="InterPro" id="IPR036942">
    <property type="entry name" value="Beta-barrel_TonB_sf"/>
</dbReference>
<comment type="subcellular location">
    <subcellularLocation>
        <location evidence="1 10">Cell outer membrane</location>
        <topology evidence="1 10">Multi-pass membrane protein</topology>
    </subcellularLocation>
</comment>
<evidence type="ECO:0000313" key="16">
    <source>
        <dbReference type="Proteomes" id="UP001207742"/>
    </source>
</evidence>
<dbReference type="SUPFAM" id="SSF56935">
    <property type="entry name" value="Porins"/>
    <property type="match status" value="1"/>
</dbReference>
<keyword evidence="5 12" id="KW-0732">Signal</keyword>
<dbReference type="Gene3D" id="2.170.130.10">
    <property type="entry name" value="TonB-dependent receptor, plug domain"/>
    <property type="match status" value="1"/>
</dbReference>
<keyword evidence="9 10" id="KW-0998">Cell outer membrane</keyword>
<evidence type="ECO:0000259" key="13">
    <source>
        <dbReference type="Pfam" id="PF00593"/>
    </source>
</evidence>
<dbReference type="RefSeq" id="WP_264733435.1">
    <property type="nucleotide sequence ID" value="NZ_JAPDNR010000001.1"/>
</dbReference>
<evidence type="ECO:0000256" key="6">
    <source>
        <dbReference type="ARBA" id="ARBA00023077"/>
    </source>
</evidence>
<dbReference type="PANTHER" id="PTHR30069:SF29">
    <property type="entry name" value="HEMOGLOBIN AND HEMOGLOBIN-HAPTOGLOBIN-BINDING PROTEIN 1-RELATED"/>
    <property type="match status" value="1"/>
</dbReference>
<organism evidence="15 16">
    <name type="scientific">Chitinophaga nivalis</name>
    <dbReference type="NCBI Taxonomy" id="2991709"/>
    <lineage>
        <taxon>Bacteria</taxon>
        <taxon>Pseudomonadati</taxon>
        <taxon>Bacteroidota</taxon>
        <taxon>Chitinophagia</taxon>
        <taxon>Chitinophagales</taxon>
        <taxon>Chitinophagaceae</taxon>
        <taxon>Chitinophaga</taxon>
    </lineage>
</organism>
<dbReference type="Pfam" id="PF07715">
    <property type="entry name" value="Plug"/>
    <property type="match status" value="1"/>
</dbReference>
<proteinExistence type="inferred from homology"/>
<comment type="similarity">
    <text evidence="10 11">Belongs to the TonB-dependent receptor family.</text>
</comment>
<evidence type="ECO:0000256" key="12">
    <source>
        <dbReference type="SAM" id="SignalP"/>
    </source>
</evidence>
<evidence type="ECO:0000256" key="3">
    <source>
        <dbReference type="ARBA" id="ARBA00022452"/>
    </source>
</evidence>
<dbReference type="Gene3D" id="2.60.40.1120">
    <property type="entry name" value="Carboxypeptidase-like, regulatory domain"/>
    <property type="match status" value="1"/>
</dbReference>
<dbReference type="PANTHER" id="PTHR30069">
    <property type="entry name" value="TONB-DEPENDENT OUTER MEMBRANE RECEPTOR"/>
    <property type="match status" value="1"/>
</dbReference>